<feature type="transmembrane region" description="Helical" evidence="8">
    <location>
        <begin position="29"/>
        <end position="53"/>
    </location>
</feature>
<keyword evidence="5" id="KW-0029">Amino-acid transport</keyword>
<keyword evidence="4 8" id="KW-0812">Transmembrane</keyword>
<accession>A0A022RWX3</accession>
<dbReference type="GO" id="GO:0080143">
    <property type="term" value="P:regulation of amino acid export"/>
    <property type="evidence" value="ECO:0007669"/>
    <property type="project" value="InterPro"/>
</dbReference>
<evidence type="ECO:0000256" key="1">
    <source>
        <dbReference type="ARBA" id="ARBA00004167"/>
    </source>
</evidence>
<evidence type="ECO:0000256" key="7">
    <source>
        <dbReference type="ARBA" id="ARBA00023136"/>
    </source>
</evidence>
<dbReference type="EMBL" id="KI630214">
    <property type="protein sequence ID" value="EYU44263.1"/>
    <property type="molecule type" value="Genomic_DNA"/>
</dbReference>
<keyword evidence="10" id="KW-1185">Reference proteome</keyword>
<organism evidence="9 10">
    <name type="scientific">Erythranthe guttata</name>
    <name type="common">Yellow monkey flower</name>
    <name type="synonym">Mimulus guttatus</name>
    <dbReference type="NCBI Taxonomy" id="4155"/>
    <lineage>
        <taxon>Eukaryota</taxon>
        <taxon>Viridiplantae</taxon>
        <taxon>Streptophyta</taxon>
        <taxon>Embryophyta</taxon>
        <taxon>Tracheophyta</taxon>
        <taxon>Spermatophyta</taxon>
        <taxon>Magnoliopsida</taxon>
        <taxon>eudicotyledons</taxon>
        <taxon>Gunneridae</taxon>
        <taxon>Pentapetalae</taxon>
        <taxon>asterids</taxon>
        <taxon>lamiids</taxon>
        <taxon>Lamiales</taxon>
        <taxon>Phrymaceae</taxon>
        <taxon>Erythranthe</taxon>
    </lineage>
</organism>
<dbReference type="InterPro" id="IPR040359">
    <property type="entry name" value="GDU"/>
</dbReference>
<keyword evidence="3" id="KW-0813">Transport</keyword>
<gene>
    <name evidence="9" type="ORF">MIMGU_mgv1a020197mg</name>
</gene>
<dbReference type="PANTHER" id="PTHR33228:SF76">
    <property type="entry name" value="PROTEIN GLUTAMINE DUMPER 7"/>
    <property type="match status" value="1"/>
</dbReference>
<evidence type="ECO:0000256" key="8">
    <source>
        <dbReference type="SAM" id="Phobius"/>
    </source>
</evidence>
<protein>
    <submittedName>
        <fullName evidence="9">Uncharacterized protein</fullName>
    </submittedName>
</protein>
<keyword evidence="7 8" id="KW-0472">Membrane</keyword>
<dbReference type="PhylomeDB" id="A0A022RWX3"/>
<dbReference type="STRING" id="4155.A0A022RWX3"/>
<evidence type="ECO:0000313" key="9">
    <source>
        <dbReference type="EMBL" id="EYU44263.1"/>
    </source>
</evidence>
<dbReference type="GO" id="GO:0016020">
    <property type="term" value="C:membrane"/>
    <property type="evidence" value="ECO:0007669"/>
    <property type="project" value="UniProtKB-SubCell"/>
</dbReference>
<keyword evidence="6 8" id="KW-1133">Transmembrane helix</keyword>
<reference evidence="9 10" key="1">
    <citation type="journal article" date="2013" name="Proc. Natl. Acad. Sci. U.S.A.">
        <title>Fine-scale variation in meiotic recombination in Mimulus inferred from population shotgun sequencing.</title>
        <authorList>
            <person name="Hellsten U."/>
            <person name="Wright K.M."/>
            <person name="Jenkins J."/>
            <person name="Shu S."/>
            <person name="Yuan Y."/>
            <person name="Wessler S.R."/>
            <person name="Schmutz J."/>
            <person name="Willis J.H."/>
            <person name="Rokhsar D.S."/>
        </authorList>
    </citation>
    <scope>NUCLEOTIDE SEQUENCE [LARGE SCALE GENOMIC DNA]</scope>
    <source>
        <strain evidence="10">cv. DUN x IM62</strain>
    </source>
</reference>
<dbReference type="AlphaFoldDB" id="A0A022RWX3"/>
<evidence type="ECO:0000313" key="10">
    <source>
        <dbReference type="Proteomes" id="UP000030748"/>
    </source>
</evidence>
<comment type="similarity">
    <text evidence="2">Belongs to the GLUTAMINE DUMPER 1 (TC 9.B.60) family.</text>
</comment>
<evidence type="ECO:0000256" key="2">
    <source>
        <dbReference type="ARBA" id="ARBA00009977"/>
    </source>
</evidence>
<sequence>MIPKVEGPAAVAAAPAGGGTRWWNSPFTFIFSGLALMLGIIPVVLMLLACSYIRSSDQSSLNDDSNEKLELRAFHPEMDPGVVVIMAGEKNPTHLAKPVATAVRTQSDRV</sequence>
<evidence type="ECO:0000256" key="5">
    <source>
        <dbReference type="ARBA" id="ARBA00022970"/>
    </source>
</evidence>
<proteinExistence type="inferred from homology"/>
<name>A0A022RWX3_ERYGU</name>
<dbReference type="Proteomes" id="UP000030748">
    <property type="component" value="Unassembled WGS sequence"/>
</dbReference>
<dbReference type="PANTHER" id="PTHR33228">
    <property type="entry name" value="PROTEIN GLUTAMINE DUMPER 4-RELATED"/>
    <property type="match status" value="1"/>
</dbReference>
<evidence type="ECO:0000256" key="4">
    <source>
        <dbReference type="ARBA" id="ARBA00022692"/>
    </source>
</evidence>
<evidence type="ECO:0000256" key="3">
    <source>
        <dbReference type="ARBA" id="ARBA00022448"/>
    </source>
</evidence>
<comment type="subcellular location">
    <subcellularLocation>
        <location evidence="1">Membrane</location>
        <topology evidence="1">Single-pass membrane protein</topology>
    </subcellularLocation>
</comment>
<dbReference type="GO" id="GO:0006865">
    <property type="term" value="P:amino acid transport"/>
    <property type="evidence" value="ECO:0007669"/>
    <property type="project" value="UniProtKB-KW"/>
</dbReference>
<evidence type="ECO:0000256" key="6">
    <source>
        <dbReference type="ARBA" id="ARBA00022989"/>
    </source>
</evidence>